<comment type="caution">
    <text evidence="1">The sequence shown here is derived from an EMBL/GenBank/DDBJ whole genome shotgun (WGS) entry which is preliminary data.</text>
</comment>
<protein>
    <submittedName>
        <fullName evidence="1">Uncharacterized protein</fullName>
    </submittedName>
</protein>
<organism evidence="1 2">
    <name type="scientific">Saccharopolyspora phatthalungensis</name>
    <dbReference type="NCBI Taxonomy" id="664693"/>
    <lineage>
        <taxon>Bacteria</taxon>
        <taxon>Bacillati</taxon>
        <taxon>Actinomycetota</taxon>
        <taxon>Actinomycetes</taxon>
        <taxon>Pseudonocardiales</taxon>
        <taxon>Pseudonocardiaceae</taxon>
        <taxon>Saccharopolyspora</taxon>
    </lineage>
</organism>
<proteinExistence type="predicted"/>
<reference evidence="1 2" key="1">
    <citation type="submission" date="2020-08" db="EMBL/GenBank/DDBJ databases">
        <title>Sequencing the genomes of 1000 actinobacteria strains.</title>
        <authorList>
            <person name="Klenk H.-P."/>
        </authorList>
    </citation>
    <scope>NUCLEOTIDE SEQUENCE [LARGE SCALE GENOMIC DNA]</scope>
    <source>
        <strain evidence="1 2">DSM 45584</strain>
    </source>
</reference>
<accession>A0A840Q1M7</accession>
<sequence>MTEPTGWATADPAISPFGYLGSHAVLSGAPFVSAPRPNFRALSKAWT</sequence>
<evidence type="ECO:0000313" key="1">
    <source>
        <dbReference type="EMBL" id="MBB5154416.1"/>
    </source>
</evidence>
<dbReference type="AlphaFoldDB" id="A0A840Q1M7"/>
<dbReference type="EMBL" id="JACHIW010000001">
    <property type="protein sequence ID" value="MBB5154416.1"/>
    <property type="molecule type" value="Genomic_DNA"/>
</dbReference>
<dbReference type="Proteomes" id="UP000584374">
    <property type="component" value="Unassembled WGS sequence"/>
</dbReference>
<gene>
    <name evidence="1" type="ORF">BJ970_001950</name>
</gene>
<name>A0A840Q1M7_9PSEU</name>
<evidence type="ECO:0000313" key="2">
    <source>
        <dbReference type="Proteomes" id="UP000584374"/>
    </source>
</evidence>
<keyword evidence="2" id="KW-1185">Reference proteome</keyword>